<dbReference type="InterPro" id="IPR019787">
    <property type="entry name" value="Znf_PHD-finger"/>
</dbReference>
<organism evidence="7 8">
    <name type="scientific">Frankliniella fusca</name>
    <dbReference type="NCBI Taxonomy" id="407009"/>
    <lineage>
        <taxon>Eukaryota</taxon>
        <taxon>Metazoa</taxon>
        <taxon>Ecdysozoa</taxon>
        <taxon>Arthropoda</taxon>
        <taxon>Hexapoda</taxon>
        <taxon>Insecta</taxon>
        <taxon>Pterygota</taxon>
        <taxon>Neoptera</taxon>
        <taxon>Paraneoptera</taxon>
        <taxon>Thysanoptera</taxon>
        <taxon>Terebrantia</taxon>
        <taxon>Thripoidea</taxon>
        <taxon>Thripidae</taxon>
        <taxon>Frankliniella</taxon>
    </lineage>
</organism>
<dbReference type="AlphaFoldDB" id="A0AAE1H703"/>
<evidence type="ECO:0000256" key="1">
    <source>
        <dbReference type="ARBA" id="ARBA00022723"/>
    </source>
</evidence>
<evidence type="ECO:0000256" key="4">
    <source>
        <dbReference type="PROSITE-ProRule" id="PRU00146"/>
    </source>
</evidence>
<evidence type="ECO:0000256" key="2">
    <source>
        <dbReference type="ARBA" id="ARBA00022771"/>
    </source>
</evidence>
<evidence type="ECO:0000313" key="7">
    <source>
        <dbReference type="EMBL" id="KAK3915743.1"/>
    </source>
</evidence>
<evidence type="ECO:0000256" key="5">
    <source>
        <dbReference type="SAM" id="Coils"/>
    </source>
</evidence>
<keyword evidence="3" id="KW-0862">Zinc</keyword>
<dbReference type="InterPro" id="IPR013083">
    <property type="entry name" value="Znf_RING/FYVE/PHD"/>
</dbReference>
<dbReference type="Proteomes" id="UP001219518">
    <property type="component" value="Unassembled WGS sequence"/>
</dbReference>
<dbReference type="GO" id="GO:0008270">
    <property type="term" value="F:zinc ion binding"/>
    <property type="evidence" value="ECO:0007669"/>
    <property type="project" value="UniProtKB-KW"/>
</dbReference>
<evidence type="ECO:0000313" key="8">
    <source>
        <dbReference type="Proteomes" id="UP001219518"/>
    </source>
</evidence>
<feature type="coiled-coil region" evidence="5">
    <location>
        <begin position="124"/>
        <end position="279"/>
    </location>
</feature>
<keyword evidence="8" id="KW-1185">Reference proteome</keyword>
<protein>
    <submittedName>
        <fullName evidence="7">PHD finger protein 3</fullName>
    </submittedName>
</protein>
<name>A0AAE1H703_9NEOP</name>
<dbReference type="EMBL" id="JAHWGI010000461">
    <property type="protein sequence ID" value="KAK3915743.1"/>
    <property type="molecule type" value="Genomic_DNA"/>
</dbReference>
<dbReference type="SMART" id="SM00249">
    <property type="entry name" value="PHD"/>
    <property type="match status" value="1"/>
</dbReference>
<accession>A0AAE1H703</accession>
<keyword evidence="2 4" id="KW-0863">Zinc-finger</keyword>
<dbReference type="InterPro" id="IPR001965">
    <property type="entry name" value="Znf_PHD"/>
</dbReference>
<keyword evidence="5" id="KW-0175">Coiled coil</keyword>
<keyword evidence="1" id="KW-0479">Metal-binding</keyword>
<evidence type="ECO:0000259" key="6">
    <source>
        <dbReference type="PROSITE" id="PS50016"/>
    </source>
</evidence>
<reference evidence="7" key="2">
    <citation type="journal article" date="2023" name="BMC Genomics">
        <title>Pest status, molecular evolution, and epigenetic factors derived from the genome assembly of Frankliniella fusca, a thysanopteran phytovirus vector.</title>
        <authorList>
            <person name="Catto M.A."/>
            <person name="Labadie P.E."/>
            <person name="Jacobson A.L."/>
            <person name="Kennedy G.G."/>
            <person name="Srinivasan R."/>
            <person name="Hunt B.G."/>
        </authorList>
    </citation>
    <scope>NUCLEOTIDE SEQUENCE</scope>
    <source>
        <strain evidence="7">PL_HMW_Pooled</strain>
    </source>
</reference>
<dbReference type="InterPro" id="IPR011011">
    <property type="entry name" value="Znf_FYVE_PHD"/>
</dbReference>
<dbReference type="Pfam" id="PF00628">
    <property type="entry name" value="PHD"/>
    <property type="match status" value="1"/>
</dbReference>
<gene>
    <name evidence="7" type="ORF">KUF71_025073</name>
</gene>
<proteinExistence type="predicted"/>
<dbReference type="PROSITE" id="PS01359">
    <property type="entry name" value="ZF_PHD_1"/>
    <property type="match status" value="1"/>
</dbReference>
<evidence type="ECO:0000256" key="3">
    <source>
        <dbReference type="ARBA" id="ARBA00022833"/>
    </source>
</evidence>
<reference evidence="7" key="1">
    <citation type="submission" date="2021-07" db="EMBL/GenBank/DDBJ databases">
        <authorList>
            <person name="Catto M.A."/>
            <person name="Jacobson A."/>
            <person name="Kennedy G."/>
            <person name="Labadie P."/>
            <person name="Hunt B.G."/>
            <person name="Srinivasan R."/>
        </authorList>
    </citation>
    <scope>NUCLEOTIDE SEQUENCE</scope>
    <source>
        <strain evidence="7">PL_HMW_Pooled</strain>
        <tissue evidence="7">Head</tissue>
    </source>
</reference>
<dbReference type="SUPFAM" id="SSF57903">
    <property type="entry name" value="FYVE/PHD zinc finger"/>
    <property type="match status" value="1"/>
</dbReference>
<sequence length="302" mass="36049">MGNRKRNKSKEPYCICKSMKGNGFMVACDFCDKWFHGNCVGVTQNQIDEEYKDCEWFCFKCSWKEKETEFQNLLESRTEQISVITSIHNQLQDTVVANFQAQEKLLLTMLNKFKNLLEGVNLHVEESETKYRTLYEAMQRLKNQAQSKSQEQDYETLQRKAKDLETQKQQLNTEWETKYRTLNDEMQRLKNQVSNNSIDHQDYKTLQRKAMDLETENQQLKTEWETKYRTLDDEIQRLQNQVPNNGIDQADYETLKRKSEDLEAHNRELKTIIETQKKKLRCRLSLKKTNCLLLQHLILHLN</sequence>
<comment type="caution">
    <text evidence="7">The sequence shown here is derived from an EMBL/GenBank/DDBJ whole genome shotgun (WGS) entry which is preliminary data.</text>
</comment>
<dbReference type="InterPro" id="IPR019786">
    <property type="entry name" value="Zinc_finger_PHD-type_CS"/>
</dbReference>
<dbReference type="Gene3D" id="3.30.40.10">
    <property type="entry name" value="Zinc/RING finger domain, C3HC4 (zinc finger)"/>
    <property type="match status" value="1"/>
</dbReference>
<feature type="domain" description="PHD-type" evidence="6">
    <location>
        <begin position="11"/>
        <end position="64"/>
    </location>
</feature>
<dbReference type="PROSITE" id="PS50016">
    <property type="entry name" value="ZF_PHD_2"/>
    <property type="match status" value="1"/>
</dbReference>